<accession>A0A6A4JZR2</accession>
<dbReference type="Proteomes" id="UP000466442">
    <property type="component" value="Unassembled WGS sequence"/>
</dbReference>
<dbReference type="AlphaFoldDB" id="A0A6A4JZR2"/>
<comment type="caution">
    <text evidence="1">The sequence shown here is derived from an EMBL/GenBank/DDBJ whole genome shotgun (WGS) entry which is preliminary data.</text>
</comment>
<dbReference type="OrthoDB" id="6613112at2759"/>
<dbReference type="Gene3D" id="3.30.420.10">
    <property type="entry name" value="Ribonuclease H-like superfamily/Ribonuclease H"/>
    <property type="match status" value="1"/>
</dbReference>
<proteinExistence type="predicted"/>
<dbReference type="Pfam" id="PF01359">
    <property type="entry name" value="Transposase_1"/>
    <property type="match status" value="1"/>
</dbReference>
<dbReference type="InterPro" id="IPR001888">
    <property type="entry name" value="Transposase_1"/>
</dbReference>
<sequence length="231" mass="26366">MPSRQPLLVSFAPPTAGARFGSDQVPHFAPKFAFLDSIVTGDETWVCHYTPGSKRQSLQWRHTHSPSAKKFKVQFSERKIMASVFWDRKGVLLVDFMVRGTTINANAYCETLTKLKKKDKRRGMLTRGVSLLYDNARPHTARVTQDLLVRFGWDVINHPPYSPDLAPSDFHLFTKLKEFLGGKRFSSDEEVKETVEKWLLEVEGSVYDEGIKKLLPTMQKCVELAGDYVEK</sequence>
<dbReference type="PANTHER" id="PTHR46060:SF1">
    <property type="entry name" value="MARINER MOS1 TRANSPOSASE-LIKE PROTEIN"/>
    <property type="match status" value="1"/>
</dbReference>
<evidence type="ECO:0000313" key="1">
    <source>
        <dbReference type="EMBL" id="KAF6212895.1"/>
    </source>
</evidence>
<gene>
    <name evidence="1" type="ORF">GE061_010605</name>
</gene>
<keyword evidence="2" id="KW-1185">Reference proteome</keyword>
<dbReference type="PANTHER" id="PTHR46060">
    <property type="entry name" value="MARINER MOS1 TRANSPOSASE-LIKE PROTEIN"/>
    <property type="match status" value="1"/>
</dbReference>
<dbReference type="InterPro" id="IPR052709">
    <property type="entry name" value="Transposase-MT_Hybrid"/>
</dbReference>
<name>A0A6A4JZR2_APOLU</name>
<dbReference type="InterPro" id="IPR036397">
    <property type="entry name" value="RNaseH_sf"/>
</dbReference>
<dbReference type="EMBL" id="WIXP02000003">
    <property type="protein sequence ID" value="KAF6212895.1"/>
    <property type="molecule type" value="Genomic_DNA"/>
</dbReference>
<evidence type="ECO:0008006" key="3">
    <source>
        <dbReference type="Google" id="ProtNLM"/>
    </source>
</evidence>
<organism evidence="1 2">
    <name type="scientific">Apolygus lucorum</name>
    <name type="common">Small green plant bug</name>
    <name type="synonym">Lygocoris lucorum</name>
    <dbReference type="NCBI Taxonomy" id="248454"/>
    <lineage>
        <taxon>Eukaryota</taxon>
        <taxon>Metazoa</taxon>
        <taxon>Ecdysozoa</taxon>
        <taxon>Arthropoda</taxon>
        <taxon>Hexapoda</taxon>
        <taxon>Insecta</taxon>
        <taxon>Pterygota</taxon>
        <taxon>Neoptera</taxon>
        <taxon>Paraneoptera</taxon>
        <taxon>Hemiptera</taxon>
        <taxon>Heteroptera</taxon>
        <taxon>Panheteroptera</taxon>
        <taxon>Cimicomorpha</taxon>
        <taxon>Miridae</taxon>
        <taxon>Mirini</taxon>
        <taxon>Apolygus</taxon>
    </lineage>
</organism>
<reference evidence="1" key="1">
    <citation type="journal article" date="2021" name="Mol. Ecol. Resour.">
        <title>Apolygus lucorum genome provides insights into omnivorousness and mesophyll feeding.</title>
        <authorList>
            <person name="Liu Y."/>
            <person name="Liu H."/>
            <person name="Wang H."/>
            <person name="Huang T."/>
            <person name="Liu B."/>
            <person name="Yang B."/>
            <person name="Yin L."/>
            <person name="Li B."/>
            <person name="Zhang Y."/>
            <person name="Zhang S."/>
            <person name="Jiang F."/>
            <person name="Zhang X."/>
            <person name="Ren Y."/>
            <person name="Wang B."/>
            <person name="Wang S."/>
            <person name="Lu Y."/>
            <person name="Wu K."/>
            <person name="Fan W."/>
            <person name="Wang G."/>
        </authorList>
    </citation>
    <scope>NUCLEOTIDE SEQUENCE</scope>
    <source>
        <strain evidence="1">12Hb</strain>
    </source>
</reference>
<protein>
    <recommendedName>
        <fullName evidence="3">Histone-lysine N-methyltransferase SETMAR</fullName>
    </recommendedName>
</protein>
<evidence type="ECO:0000313" key="2">
    <source>
        <dbReference type="Proteomes" id="UP000466442"/>
    </source>
</evidence>
<dbReference type="GO" id="GO:0003676">
    <property type="term" value="F:nucleic acid binding"/>
    <property type="evidence" value="ECO:0007669"/>
    <property type="project" value="InterPro"/>
</dbReference>